<comment type="caution">
    <text evidence="8">The sequence shown here is derived from an EMBL/GenBank/DDBJ whole genome shotgun (WGS) entry which is preliminary data.</text>
</comment>
<dbReference type="EMBL" id="AJYA01000024">
    <property type="protein sequence ID" value="EIM76007.1"/>
    <property type="molecule type" value="Genomic_DNA"/>
</dbReference>
<reference evidence="8 9" key="1">
    <citation type="submission" date="2012-05" db="EMBL/GenBank/DDBJ databases">
        <title>Genome sequence of Nitritalea halalkaliphila LW7.</title>
        <authorList>
            <person name="Jangir P.K."/>
            <person name="Singh A."/>
            <person name="Shivaji S."/>
            <person name="Sharma R."/>
        </authorList>
    </citation>
    <scope>NUCLEOTIDE SEQUENCE [LARGE SCALE GENOMIC DNA]</scope>
    <source>
        <strain evidence="8 9">LW7</strain>
    </source>
</reference>
<keyword evidence="7" id="KW-0812">Transmembrane</keyword>
<evidence type="ECO:0000256" key="1">
    <source>
        <dbReference type="ARBA" id="ARBA00004533"/>
    </source>
</evidence>
<dbReference type="GO" id="GO:0016746">
    <property type="term" value="F:acyltransferase activity"/>
    <property type="evidence" value="ECO:0007669"/>
    <property type="project" value="UniProtKB-KW"/>
</dbReference>
<evidence type="ECO:0000256" key="2">
    <source>
        <dbReference type="ARBA" id="ARBA00022475"/>
    </source>
</evidence>
<keyword evidence="4 8" id="KW-0808">Transferase</keyword>
<organism evidence="8 9">
    <name type="scientific">Nitritalea halalkaliphila LW7</name>
    <dbReference type="NCBI Taxonomy" id="1189621"/>
    <lineage>
        <taxon>Bacteria</taxon>
        <taxon>Pseudomonadati</taxon>
        <taxon>Bacteroidota</taxon>
        <taxon>Cytophagia</taxon>
        <taxon>Cytophagales</taxon>
        <taxon>Cyclobacteriaceae</taxon>
        <taxon>Nitritalea</taxon>
    </lineage>
</organism>
<name>I5C2F5_9BACT</name>
<dbReference type="CDD" id="cd07984">
    <property type="entry name" value="LPLAT_LABLAT-like"/>
    <property type="match status" value="1"/>
</dbReference>
<evidence type="ECO:0000256" key="5">
    <source>
        <dbReference type="ARBA" id="ARBA00023136"/>
    </source>
</evidence>
<dbReference type="GO" id="GO:0009247">
    <property type="term" value="P:glycolipid biosynthetic process"/>
    <property type="evidence" value="ECO:0007669"/>
    <property type="project" value="UniProtKB-ARBA"/>
</dbReference>
<dbReference type="GO" id="GO:0005886">
    <property type="term" value="C:plasma membrane"/>
    <property type="evidence" value="ECO:0007669"/>
    <property type="project" value="UniProtKB-SubCell"/>
</dbReference>
<dbReference type="Proteomes" id="UP000005551">
    <property type="component" value="Unassembled WGS sequence"/>
</dbReference>
<keyword evidence="9" id="KW-1185">Reference proteome</keyword>
<protein>
    <submittedName>
        <fullName evidence="8">Lipid A biosynthesis acyltransferase</fullName>
    </submittedName>
</protein>
<feature type="transmembrane region" description="Helical" evidence="7">
    <location>
        <begin position="6"/>
        <end position="30"/>
    </location>
</feature>
<dbReference type="InterPro" id="IPR004960">
    <property type="entry name" value="LipA_acyltrans"/>
</dbReference>
<evidence type="ECO:0000256" key="7">
    <source>
        <dbReference type="SAM" id="Phobius"/>
    </source>
</evidence>
<keyword evidence="6 8" id="KW-0012">Acyltransferase</keyword>
<evidence type="ECO:0000256" key="4">
    <source>
        <dbReference type="ARBA" id="ARBA00022679"/>
    </source>
</evidence>
<evidence type="ECO:0000313" key="9">
    <source>
        <dbReference type="Proteomes" id="UP000005551"/>
    </source>
</evidence>
<keyword evidence="2" id="KW-1003">Cell membrane</keyword>
<evidence type="ECO:0000256" key="3">
    <source>
        <dbReference type="ARBA" id="ARBA00022519"/>
    </source>
</evidence>
<dbReference type="PANTHER" id="PTHR30606">
    <property type="entry name" value="LIPID A BIOSYNTHESIS LAUROYL ACYLTRANSFERASE"/>
    <property type="match status" value="1"/>
</dbReference>
<evidence type="ECO:0000313" key="8">
    <source>
        <dbReference type="EMBL" id="EIM76007.1"/>
    </source>
</evidence>
<dbReference type="STRING" id="1189621.A3SI_11609"/>
<comment type="subcellular location">
    <subcellularLocation>
        <location evidence="1">Cell inner membrane</location>
    </subcellularLocation>
</comment>
<keyword evidence="3" id="KW-0997">Cell inner membrane</keyword>
<dbReference type="AlphaFoldDB" id="I5C2F5"/>
<gene>
    <name evidence="8" type="ORF">A3SI_11609</name>
</gene>
<dbReference type="RefSeq" id="WP_009055382.1">
    <property type="nucleotide sequence ID" value="NZ_AJYA01000024.1"/>
</dbReference>
<proteinExistence type="predicted"/>
<evidence type="ECO:0000256" key="6">
    <source>
        <dbReference type="ARBA" id="ARBA00023315"/>
    </source>
</evidence>
<accession>I5C2F5</accession>
<dbReference type="PANTHER" id="PTHR30606:SF10">
    <property type="entry name" value="PHOSPHATIDYLINOSITOL MANNOSIDE ACYLTRANSFERASE"/>
    <property type="match status" value="1"/>
</dbReference>
<dbReference type="Pfam" id="PF03279">
    <property type="entry name" value="Lip_A_acyltrans"/>
    <property type="match status" value="1"/>
</dbReference>
<keyword evidence="5 7" id="KW-0472">Membrane</keyword>
<sequence length="284" mass="33304">MFFFRIIASLPLGVLYLVTDVLFLLAFYVLGYRRKVVEENLRAAFPEKSAAERQRIAKAFYRNLTDSFAETLKLLVMSEEELRRRVQIENSALVDALVDEGKVVLGLTGHFFNWEMHLLGASQYLRSPTDVVYQKINSPLFEELMLQIRTRFGMQLVPRLGFQRDFLRKRTQPRLIVLAADQRPTEQEIRYRRPFMHRETVFFEGAEKLAKRFELPVVYGTVHKPKRGHYVFQYSLLAQPLMQRAENIASRMHSWSVWRRTCGRIRRGTYGATTAGRPCDFMAR</sequence>
<keyword evidence="7" id="KW-1133">Transmembrane helix</keyword>